<organism evidence="2 3">
    <name type="scientific">Brenneria izadpanahii</name>
    <dbReference type="NCBI Taxonomy" id="2722756"/>
    <lineage>
        <taxon>Bacteria</taxon>
        <taxon>Pseudomonadati</taxon>
        <taxon>Pseudomonadota</taxon>
        <taxon>Gammaproteobacteria</taxon>
        <taxon>Enterobacterales</taxon>
        <taxon>Pectobacteriaceae</taxon>
        <taxon>Brenneria</taxon>
    </lineage>
</organism>
<dbReference type="EMBL" id="CP050854">
    <property type="protein sequence ID" value="QTF08412.1"/>
    <property type="molecule type" value="Genomic_DNA"/>
</dbReference>
<dbReference type="Gene3D" id="3.40.190.290">
    <property type="match status" value="1"/>
</dbReference>
<accession>A0ABX7UV07</accession>
<dbReference type="Pfam" id="PF03466">
    <property type="entry name" value="LysR_substrate"/>
    <property type="match status" value="1"/>
</dbReference>
<reference evidence="2 3" key="1">
    <citation type="submission" date="2020-03" db="EMBL/GenBank/DDBJ databases">
        <authorList>
            <person name="Bakhshi Ganjeh M."/>
        </authorList>
    </citation>
    <scope>NUCLEOTIDE SEQUENCE [LARGE SCALE GENOMIC DNA]</scope>
    <source>
        <strain evidence="3">Iran 50</strain>
    </source>
</reference>
<protein>
    <recommendedName>
        <fullName evidence="1">LysR substrate-binding domain-containing protein</fullName>
    </recommendedName>
</protein>
<gene>
    <name evidence="2" type="ORF">HC231_11195</name>
</gene>
<evidence type="ECO:0000259" key="1">
    <source>
        <dbReference type="Pfam" id="PF03466"/>
    </source>
</evidence>
<evidence type="ECO:0000313" key="2">
    <source>
        <dbReference type="EMBL" id="QTF08412.1"/>
    </source>
</evidence>
<proteinExistence type="predicted"/>
<dbReference type="RefSeq" id="WP_208231037.1">
    <property type="nucleotide sequence ID" value="NZ_CP050854.1"/>
</dbReference>
<sequence length="83" mass="9186">MPNRPHHRESRRSYDFEALLLAAIAGIGLCYLPTWVTARATAGGQLITVFDDPAQRHDDIHLLRALRNPPAKLQVFAQALLGA</sequence>
<dbReference type="Proteomes" id="UP000671960">
    <property type="component" value="Chromosome"/>
</dbReference>
<dbReference type="InterPro" id="IPR005119">
    <property type="entry name" value="LysR_subst-bd"/>
</dbReference>
<feature type="domain" description="LysR substrate-binding" evidence="1">
    <location>
        <begin position="8"/>
        <end position="81"/>
    </location>
</feature>
<evidence type="ECO:0000313" key="3">
    <source>
        <dbReference type="Proteomes" id="UP000671960"/>
    </source>
</evidence>
<dbReference type="SUPFAM" id="SSF53850">
    <property type="entry name" value="Periplasmic binding protein-like II"/>
    <property type="match status" value="1"/>
</dbReference>
<keyword evidence="3" id="KW-1185">Reference proteome</keyword>
<name>A0ABX7UV07_9GAMM</name>